<dbReference type="HOGENOM" id="CLU_066245_1_1_10"/>
<comment type="caution">
    <text evidence="6">The sequence shown here is derived from an EMBL/GenBank/DDBJ whole genome shotgun (WGS) entry which is preliminary data.</text>
</comment>
<reference evidence="6 7" key="1">
    <citation type="submission" date="2012-08" db="EMBL/GenBank/DDBJ databases">
        <title>The Genome Sequence of Barnesiella intestinihominis YIT 11860.</title>
        <authorList>
            <consortium name="The Broad Institute Genome Sequencing Platform"/>
            <person name="Earl A."/>
            <person name="Ward D."/>
            <person name="Feldgarden M."/>
            <person name="Gevers D."/>
            <person name="Morotomi M."/>
            <person name="Walker B."/>
            <person name="Young S.K."/>
            <person name="Zeng Q."/>
            <person name="Gargeya S."/>
            <person name="Fitzgerald M."/>
            <person name="Haas B."/>
            <person name="Abouelleil A."/>
            <person name="Alvarado L."/>
            <person name="Arachchi H.M."/>
            <person name="Berlin A.M."/>
            <person name="Chapman S.B."/>
            <person name="Goldberg J."/>
            <person name="Griggs A."/>
            <person name="Gujja S."/>
            <person name="Hansen M."/>
            <person name="Howarth C."/>
            <person name="Imamovic A."/>
            <person name="Larimer J."/>
            <person name="McCowen C."/>
            <person name="Montmayeur A."/>
            <person name="Murphy C."/>
            <person name="Neiman D."/>
            <person name="Pearson M."/>
            <person name="Priest M."/>
            <person name="Roberts A."/>
            <person name="Saif S."/>
            <person name="Shea T."/>
            <person name="Sisk P."/>
            <person name="Sykes S."/>
            <person name="Wortman J."/>
            <person name="Nusbaum C."/>
            <person name="Birren B."/>
        </authorList>
    </citation>
    <scope>NUCLEOTIDE SEQUENCE [LARGE SCALE GENOMIC DNA]</scope>
    <source>
        <strain evidence="6 7">YIT 11860</strain>
    </source>
</reference>
<organism evidence="6 7">
    <name type="scientific">Barnesiella intestinihominis YIT 11860</name>
    <dbReference type="NCBI Taxonomy" id="742726"/>
    <lineage>
        <taxon>Bacteria</taxon>
        <taxon>Pseudomonadati</taxon>
        <taxon>Bacteroidota</taxon>
        <taxon>Bacteroidia</taxon>
        <taxon>Bacteroidales</taxon>
        <taxon>Barnesiellaceae</taxon>
        <taxon>Barnesiella</taxon>
    </lineage>
</organism>
<keyword evidence="5" id="KW-0460">Magnesium</keyword>
<dbReference type="GO" id="GO:0009396">
    <property type="term" value="P:folic acid-containing compound biosynthetic process"/>
    <property type="evidence" value="ECO:0007669"/>
    <property type="project" value="TreeGrafter"/>
</dbReference>
<feature type="binding site" evidence="4">
    <location>
        <begin position="128"/>
        <end position="136"/>
    </location>
    <ligand>
        <name>ATP</name>
        <dbReference type="ChEBI" id="CHEBI:30616"/>
    </ligand>
</feature>
<proteinExistence type="inferred from homology"/>
<dbReference type="GO" id="GO:0005524">
    <property type="term" value="F:ATP binding"/>
    <property type="evidence" value="ECO:0007669"/>
    <property type="project" value="UniProtKB-KW"/>
</dbReference>
<dbReference type="PANTHER" id="PTHR23407">
    <property type="entry name" value="ATPASE INHIBITOR/5-FORMYLTETRAHYDROFOLATE CYCLO-LIGASE"/>
    <property type="match status" value="1"/>
</dbReference>
<dbReference type="GO" id="GO:0046872">
    <property type="term" value="F:metal ion binding"/>
    <property type="evidence" value="ECO:0007669"/>
    <property type="project" value="UniProtKB-KW"/>
</dbReference>
<dbReference type="SUPFAM" id="SSF100950">
    <property type="entry name" value="NagB/RpiA/CoA transferase-like"/>
    <property type="match status" value="1"/>
</dbReference>
<dbReference type="RefSeq" id="WP_008862232.1">
    <property type="nucleotide sequence ID" value="NZ_CAXSYG010000008.1"/>
</dbReference>
<keyword evidence="6" id="KW-0436">Ligase</keyword>
<dbReference type="PATRIC" id="fig|742726.3.peg.1858"/>
<keyword evidence="3 4" id="KW-0067">ATP-binding</keyword>
<accession>K0X881</accession>
<dbReference type="InterPro" id="IPR024185">
    <property type="entry name" value="FTHF_cligase-like_sf"/>
</dbReference>
<dbReference type="Proteomes" id="UP000006044">
    <property type="component" value="Unassembled WGS sequence"/>
</dbReference>
<dbReference type="NCBIfam" id="TIGR02727">
    <property type="entry name" value="MTHFS_bact"/>
    <property type="match status" value="1"/>
</dbReference>
<sequence>MSEKQQLRQQVKQLKQAISSEQRVALSQNICSAIEKLPGFETVSRILLYHALTDEVDTGLMLSRWSKKKQLYLPIVNGDNLIVSPYDPRFLKQGAFGIWEPGNTRETDPGSIDWIIVPGVAFDKKLNRLGRGKGYYDKLLVQTSATKIGICYELQLFDEIPAEPHDIKMDFIITENNIIHRKDELWH</sequence>
<evidence type="ECO:0000256" key="1">
    <source>
        <dbReference type="ARBA" id="ARBA00010638"/>
    </source>
</evidence>
<evidence type="ECO:0000256" key="4">
    <source>
        <dbReference type="PIRSR" id="PIRSR006806-1"/>
    </source>
</evidence>
<dbReference type="AlphaFoldDB" id="K0X881"/>
<comment type="catalytic activity">
    <reaction evidence="5">
        <text>(6S)-5-formyl-5,6,7,8-tetrahydrofolate + ATP = (6R)-5,10-methenyltetrahydrofolate + ADP + phosphate</text>
        <dbReference type="Rhea" id="RHEA:10488"/>
        <dbReference type="ChEBI" id="CHEBI:30616"/>
        <dbReference type="ChEBI" id="CHEBI:43474"/>
        <dbReference type="ChEBI" id="CHEBI:57455"/>
        <dbReference type="ChEBI" id="CHEBI:57457"/>
        <dbReference type="ChEBI" id="CHEBI:456216"/>
        <dbReference type="EC" id="6.3.3.2"/>
    </reaction>
</comment>
<dbReference type="Gene3D" id="3.40.50.10420">
    <property type="entry name" value="NagB/RpiA/CoA transferase-like"/>
    <property type="match status" value="1"/>
</dbReference>
<feature type="binding site" evidence="4">
    <location>
        <position position="55"/>
    </location>
    <ligand>
        <name>substrate</name>
    </ligand>
</feature>
<dbReference type="InterPro" id="IPR037171">
    <property type="entry name" value="NagB/RpiA_transferase-like"/>
</dbReference>
<name>K0X881_9BACT</name>
<evidence type="ECO:0000313" key="7">
    <source>
        <dbReference type="Proteomes" id="UP000006044"/>
    </source>
</evidence>
<dbReference type="GO" id="GO:0035999">
    <property type="term" value="P:tetrahydrofolate interconversion"/>
    <property type="evidence" value="ECO:0007669"/>
    <property type="project" value="TreeGrafter"/>
</dbReference>
<dbReference type="Pfam" id="PF01812">
    <property type="entry name" value="5-FTHF_cyc-lig"/>
    <property type="match status" value="1"/>
</dbReference>
<dbReference type="PIRSF" id="PIRSF006806">
    <property type="entry name" value="FTHF_cligase"/>
    <property type="match status" value="1"/>
</dbReference>
<comment type="cofactor">
    <cofactor evidence="5">
        <name>Mg(2+)</name>
        <dbReference type="ChEBI" id="CHEBI:18420"/>
    </cofactor>
</comment>
<dbReference type="GeneID" id="77849012"/>
<dbReference type="PANTHER" id="PTHR23407:SF1">
    <property type="entry name" value="5-FORMYLTETRAHYDROFOLATE CYCLO-LIGASE"/>
    <property type="match status" value="1"/>
</dbReference>
<dbReference type="OrthoDB" id="9801938at2"/>
<dbReference type="STRING" id="742726.HMPREF9448_01773"/>
<dbReference type="EC" id="6.3.3.2" evidence="5"/>
<keyword evidence="7" id="KW-1185">Reference proteome</keyword>
<evidence type="ECO:0000313" key="6">
    <source>
        <dbReference type="EMBL" id="EJZ63934.1"/>
    </source>
</evidence>
<protein>
    <recommendedName>
        <fullName evidence="5">5-formyltetrahydrofolate cyclo-ligase</fullName>
        <ecNumber evidence="5">6.3.3.2</ecNumber>
    </recommendedName>
</protein>
<keyword evidence="2 4" id="KW-0547">Nucleotide-binding</keyword>
<evidence type="ECO:0000256" key="5">
    <source>
        <dbReference type="RuleBase" id="RU361279"/>
    </source>
</evidence>
<comment type="similarity">
    <text evidence="1 5">Belongs to the 5-formyltetrahydrofolate cyclo-ligase family.</text>
</comment>
<dbReference type="eggNOG" id="COG0212">
    <property type="taxonomic scope" value="Bacteria"/>
</dbReference>
<dbReference type="InterPro" id="IPR002698">
    <property type="entry name" value="FTHF_cligase"/>
</dbReference>
<dbReference type="EMBL" id="ADLE01000011">
    <property type="protein sequence ID" value="EJZ63934.1"/>
    <property type="molecule type" value="Genomic_DNA"/>
</dbReference>
<keyword evidence="5" id="KW-0479">Metal-binding</keyword>
<dbReference type="GO" id="GO:0030272">
    <property type="term" value="F:5-formyltetrahydrofolate cyclo-ligase activity"/>
    <property type="evidence" value="ECO:0007669"/>
    <property type="project" value="UniProtKB-EC"/>
</dbReference>
<feature type="binding site" evidence="4">
    <location>
        <begin position="4"/>
        <end position="8"/>
    </location>
    <ligand>
        <name>ATP</name>
        <dbReference type="ChEBI" id="CHEBI:30616"/>
    </ligand>
</feature>
<gene>
    <name evidence="6" type="ORF">HMPREF9448_01773</name>
</gene>
<evidence type="ECO:0000256" key="2">
    <source>
        <dbReference type="ARBA" id="ARBA00022741"/>
    </source>
</evidence>
<evidence type="ECO:0000256" key="3">
    <source>
        <dbReference type="ARBA" id="ARBA00022840"/>
    </source>
</evidence>